<dbReference type="SMART" id="SM00387">
    <property type="entry name" value="HATPase_c"/>
    <property type="match status" value="1"/>
</dbReference>
<dbReference type="Pfam" id="PF00512">
    <property type="entry name" value="HisKA"/>
    <property type="match status" value="1"/>
</dbReference>
<dbReference type="HOGENOM" id="CLU_000445_114_39_5"/>
<dbReference type="InterPro" id="IPR004358">
    <property type="entry name" value="Sig_transdc_His_kin-like_C"/>
</dbReference>
<comment type="cofactor">
    <cofactor evidence="2">
        <name>heme</name>
        <dbReference type="ChEBI" id="CHEBI:30413"/>
    </cofactor>
</comment>
<dbReference type="eggNOG" id="COG4191">
    <property type="taxonomic scope" value="Bacteria"/>
</dbReference>
<keyword evidence="6" id="KW-0808">Transferase</keyword>
<dbReference type="OrthoDB" id="9795133at2"/>
<dbReference type="InterPro" id="IPR003594">
    <property type="entry name" value="HATPase_dom"/>
</dbReference>
<evidence type="ECO:0000256" key="4">
    <source>
        <dbReference type="ARBA" id="ARBA00022553"/>
    </source>
</evidence>
<dbReference type="EC" id="2.7.13.3" evidence="3"/>
<dbReference type="InterPro" id="IPR000014">
    <property type="entry name" value="PAS"/>
</dbReference>
<dbReference type="STRING" id="402881.Plav_2042"/>
<name>A7HUS3_PARL1</name>
<evidence type="ECO:0000256" key="2">
    <source>
        <dbReference type="ARBA" id="ARBA00001971"/>
    </source>
</evidence>
<dbReference type="SUPFAM" id="SSF47384">
    <property type="entry name" value="Homodimeric domain of signal transducing histidine kinase"/>
    <property type="match status" value="1"/>
</dbReference>
<dbReference type="GO" id="GO:0006355">
    <property type="term" value="P:regulation of DNA-templated transcription"/>
    <property type="evidence" value="ECO:0007669"/>
    <property type="project" value="InterPro"/>
</dbReference>
<reference evidence="16 17" key="1">
    <citation type="journal article" date="2011" name="Stand. Genomic Sci.">
        <title>Complete genome sequence of Parvibaculum lavamentivorans type strain (DS-1(T)).</title>
        <authorList>
            <person name="Schleheck D."/>
            <person name="Weiss M."/>
            <person name="Pitluck S."/>
            <person name="Bruce D."/>
            <person name="Land M.L."/>
            <person name="Han S."/>
            <person name="Saunders E."/>
            <person name="Tapia R."/>
            <person name="Detter C."/>
            <person name="Brettin T."/>
            <person name="Han J."/>
            <person name="Woyke T."/>
            <person name="Goodwin L."/>
            <person name="Pennacchio L."/>
            <person name="Nolan M."/>
            <person name="Cook A.M."/>
            <person name="Kjelleberg S."/>
            <person name="Thomas T."/>
        </authorList>
    </citation>
    <scope>NUCLEOTIDE SEQUENCE [LARGE SCALE GENOMIC DNA]</scope>
    <source>
        <strain evidence="17">DS-1 / DSM 13023 / NCIMB 13966</strain>
    </source>
</reference>
<keyword evidence="4" id="KW-0597">Phosphoprotein</keyword>
<dbReference type="Gene3D" id="1.10.287.130">
    <property type="match status" value="1"/>
</dbReference>
<dbReference type="RefSeq" id="WP_012110960.1">
    <property type="nucleotide sequence ID" value="NC_009719.1"/>
</dbReference>
<dbReference type="SUPFAM" id="SSF55874">
    <property type="entry name" value="ATPase domain of HSP90 chaperone/DNA topoisomerase II/histidine kinase"/>
    <property type="match status" value="1"/>
</dbReference>
<dbReference type="Pfam" id="PF00989">
    <property type="entry name" value="PAS"/>
    <property type="match status" value="1"/>
</dbReference>
<dbReference type="eggNOG" id="COG3829">
    <property type="taxonomic scope" value="Bacteria"/>
</dbReference>
<keyword evidence="9" id="KW-0067">ATP-binding</keyword>
<feature type="domain" description="PAS" evidence="15">
    <location>
        <begin position="14"/>
        <end position="67"/>
    </location>
</feature>
<dbReference type="InterPro" id="IPR003661">
    <property type="entry name" value="HisK_dim/P_dom"/>
</dbReference>
<evidence type="ECO:0000313" key="16">
    <source>
        <dbReference type="EMBL" id="ABS63656.1"/>
    </source>
</evidence>
<evidence type="ECO:0000256" key="9">
    <source>
        <dbReference type="ARBA" id="ARBA00022840"/>
    </source>
</evidence>
<keyword evidence="5" id="KW-0349">Heme</keyword>
<keyword evidence="11" id="KW-0902">Two-component regulatory system</keyword>
<evidence type="ECO:0000256" key="7">
    <source>
        <dbReference type="ARBA" id="ARBA00022741"/>
    </source>
</evidence>
<dbReference type="InterPro" id="IPR005467">
    <property type="entry name" value="His_kinase_dom"/>
</dbReference>
<dbReference type="GO" id="GO:0000155">
    <property type="term" value="F:phosphorelay sensor kinase activity"/>
    <property type="evidence" value="ECO:0007669"/>
    <property type="project" value="InterPro"/>
</dbReference>
<dbReference type="InterPro" id="IPR036890">
    <property type="entry name" value="HATPase_C_sf"/>
</dbReference>
<dbReference type="PROSITE" id="PS50112">
    <property type="entry name" value="PAS"/>
    <property type="match status" value="1"/>
</dbReference>
<evidence type="ECO:0000256" key="12">
    <source>
        <dbReference type="ARBA" id="ARBA00059827"/>
    </source>
</evidence>
<dbReference type="EMBL" id="CP000774">
    <property type="protein sequence ID" value="ABS63656.1"/>
    <property type="molecule type" value="Genomic_DNA"/>
</dbReference>
<dbReference type="PANTHER" id="PTHR43065:SF46">
    <property type="entry name" value="C4-DICARBOXYLATE TRANSPORT SENSOR PROTEIN DCTB"/>
    <property type="match status" value="1"/>
</dbReference>
<dbReference type="InterPro" id="IPR013767">
    <property type="entry name" value="PAS_fold"/>
</dbReference>
<proteinExistence type="predicted"/>
<sequence length="379" mass="42001">MDTGMDMPFKDAENAALFRMLIATAVDGIIVIDAAGNVRLYNQACERLFGYTPEEVLGRNIKMLMPSPYRDEHDGYLSAYHKTANRKIIGIGREVMGQMKDGSTFPMYLSVGEGVFENQRIFVGIIHDTSERHFAAGRLREVQEELVHVSRTNEMGQMTSALAHELNQPLTAIMNYVRAAARTIEGLDDPAAIRARELIDKAAEQTGRAGQIIRRLRDFVEKREAFRAEEDLNQTIREAIALALIGASDSNVKVAVDFDPNISPVIMDRIQIQQVVVNLVRNAVEAMQSVERREILIKTGTDEPGYIYASFADTGPGLPEEVASRLFQPFVTTKEKGMGIGLSICQTIVKAHGGRLWAARDGSDGTTFRFRLPAAAQNL</sequence>
<dbReference type="CDD" id="cd00082">
    <property type="entry name" value="HisKA"/>
    <property type="match status" value="1"/>
</dbReference>
<dbReference type="PANTHER" id="PTHR43065">
    <property type="entry name" value="SENSOR HISTIDINE KINASE"/>
    <property type="match status" value="1"/>
</dbReference>
<keyword evidence="17" id="KW-1185">Reference proteome</keyword>
<dbReference type="InterPro" id="IPR036097">
    <property type="entry name" value="HisK_dim/P_sf"/>
</dbReference>
<dbReference type="Gene3D" id="3.30.450.20">
    <property type="entry name" value="PAS domain"/>
    <property type="match status" value="1"/>
</dbReference>
<dbReference type="FunFam" id="3.30.450.20:FF:000060">
    <property type="entry name" value="Sensor protein FixL"/>
    <property type="match status" value="1"/>
</dbReference>
<evidence type="ECO:0000256" key="8">
    <source>
        <dbReference type="ARBA" id="ARBA00022777"/>
    </source>
</evidence>
<dbReference type="InterPro" id="IPR035965">
    <property type="entry name" value="PAS-like_dom_sf"/>
</dbReference>
<evidence type="ECO:0000256" key="3">
    <source>
        <dbReference type="ARBA" id="ARBA00012438"/>
    </source>
</evidence>
<dbReference type="GO" id="GO:0005524">
    <property type="term" value="F:ATP binding"/>
    <property type="evidence" value="ECO:0007669"/>
    <property type="project" value="UniProtKB-KW"/>
</dbReference>
<evidence type="ECO:0000256" key="11">
    <source>
        <dbReference type="ARBA" id="ARBA00023012"/>
    </source>
</evidence>
<evidence type="ECO:0000259" key="14">
    <source>
        <dbReference type="PROSITE" id="PS50109"/>
    </source>
</evidence>
<dbReference type="SMART" id="SM00091">
    <property type="entry name" value="PAS"/>
    <property type="match status" value="1"/>
</dbReference>
<dbReference type="NCBIfam" id="TIGR00229">
    <property type="entry name" value="sensory_box"/>
    <property type="match status" value="1"/>
</dbReference>
<dbReference type="CDD" id="cd00130">
    <property type="entry name" value="PAS"/>
    <property type="match status" value="1"/>
</dbReference>
<evidence type="ECO:0000256" key="1">
    <source>
        <dbReference type="ARBA" id="ARBA00000085"/>
    </source>
</evidence>
<keyword evidence="10" id="KW-0408">Iron</keyword>
<evidence type="ECO:0000313" key="17">
    <source>
        <dbReference type="Proteomes" id="UP000006377"/>
    </source>
</evidence>
<accession>A7HUS3</accession>
<dbReference type="KEGG" id="pla:Plav_2042"/>
<dbReference type="Proteomes" id="UP000006377">
    <property type="component" value="Chromosome"/>
</dbReference>
<dbReference type="AlphaFoldDB" id="A7HUS3"/>
<organism evidence="16 17">
    <name type="scientific">Parvibaculum lavamentivorans (strain DS-1 / DSM 13023 / NCIMB 13966)</name>
    <dbReference type="NCBI Taxonomy" id="402881"/>
    <lineage>
        <taxon>Bacteria</taxon>
        <taxon>Pseudomonadati</taxon>
        <taxon>Pseudomonadota</taxon>
        <taxon>Alphaproteobacteria</taxon>
        <taxon>Hyphomicrobiales</taxon>
        <taxon>Parvibaculaceae</taxon>
        <taxon>Parvibaculum</taxon>
    </lineage>
</organism>
<keyword evidence="5" id="KW-0479">Metal-binding</keyword>
<evidence type="ECO:0000256" key="13">
    <source>
        <dbReference type="ARBA" id="ARBA00070616"/>
    </source>
</evidence>
<feature type="domain" description="Histidine kinase" evidence="14">
    <location>
        <begin position="161"/>
        <end position="376"/>
    </location>
</feature>
<keyword evidence="8 16" id="KW-0418">Kinase</keyword>
<gene>
    <name evidence="16" type="ordered locus">Plav_2042</name>
</gene>
<protein>
    <recommendedName>
        <fullName evidence="13">Sensor protein FixL</fullName>
        <ecNumber evidence="3">2.7.13.3</ecNumber>
    </recommendedName>
</protein>
<dbReference type="Gene3D" id="3.30.565.10">
    <property type="entry name" value="Histidine kinase-like ATPase, C-terminal domain"/>
    <property type="match status" value="1"/>
</dbReference>
<evidence type="ECO:0000256" key="6">
    <source>
        <dbReference type="ARBA" id="ARBA00022679"/>
    </source>
</evidence>
<evidence type="ECO:0000256" key="5">
    <source>
        <dbReference type="ARBA" id="ARBA00022617"/>
    </source>
</evidence>
<dbReference type="SUPFAM" id="SSF55785">
    <property type="entry name" value="PYP-like sensor domain (PAS domain)"/>
    <property type="match status" value="1"/>
</dbReference>
<dbReference type="Pfam" id="PF02518">
    <property type="entry name" value="HATPase_c"/>
    <property type="match status" value="1"/>
</dbReference>
<dbReference type="PRINTS" id="PR00344">
    <property type="entry name" value="BCTRLSENSOR"/>
</dbReference>
<comment type="function">
    <text evidence="12">Putative oxygen sensor; modulates the activity of FixJ, a transcriptional activator of nitrogen fixation fixK gene. FixL probably acts as a kinase that phosphorylates FixJ.</text>
</comment>
<dbReference type="PROSITE" id="PS50109">
    <property type="entry name" value="HIS_KIN"/>
    <property type="match status" value="1"/>
</dbReference>
<keyword evidence="7" id="KW-0547">Nucleotide-binding</keyword>
<comment type="catalytic activity">
    <reaction evidence="1">
        <text>ATP + protein L-histidine = ADP + protein N-phospho-L-histidine.</text>
        <dbReference type="EC" id="2.7.13.3"/>
    </reaction>
</comment>
<evidence type="ECO:0000259" key="15">
    <source>
        <dbReference type="PROSITE" id="PS50112"/>
    </source>
</evidence>
<dbReference type="SMART" id="SM00388">
    <property type="entry name" value="HisKA"/>
    <property type="match status" value="1"/>
</dbReference>
<evidence type="ECO:0000256" key="10">
    <source>
        <dbReference type="ARBA" id="ARBA00023004"/>
    </source>
</evidence>